<keyword evidence="13" id="KW-1185">Reference proteome</keyword>
<dbReference type="GO" id="GO:0000981">
    <property type="term" value="F:DNA-binding transcription factor activity, RNA polymerase II-specific"/>
    <property type="evidence" value="ECO:0007669"/>
    <property type="project" value="TreeGrafter"/>
</dbReference>
<gene>
    <name evidence="12" type="ORF">TARUN_5497</name>
</gene>
<dbReference type="FunFam" id="3.30.160.60:FF:000072">
    <property type="entry name" value="zinc finger protein 143 isoform X1"/>
    <property type="match status" value="1"/>
</dbReference>
<evidence type="ECO:0000256" key="2">
    <source>
        <dbReference type="ARBA" id="ARBA00022723"/>
    </source>
</evidence>
<dbReference type="GO" id="GO:0008270">
    <property type="term" value="F:zinc ion binding"/>
    <property type="evidence" value="ECO:0007669"/>
    <property type="project" value="UniProtKB-KW"/>
</dbReference>
<feature type="compositionally biased region" description="Polar residues" evidence="10">
    <location>
        <begin position="134"/>
        <end position="150"/>
    </location>
</feature>
<keyword evidence="12" id="KW-0238">DNA-binding</keyword>
<feature type="domain" description="C2H2-type" evidence="11">
    <location>
        <begin position="282"/>
        <end position="311"/>
    </location>
</feature>
<feature type="compositionally biased region" description="Polar residues" evidence="10">
    <location>
        <begin position="108"/>
        <end position="123"/>
    </location>
</feature>
<dbReference type="InterPro" id="IPR013087">
    <property type="entry name" value="Znf_C2H2_type"/>
</dbReference>
<dbReference type="PROSITE" id="PS00028">
    <property type="entry name" value="ZINC_FINGER_C2H2_1"/>
    <property type="match status" value="4"/>
</dbReference>
<evidence type="ECO:0000256" key="9">
    <source>
        <dbReference type="PROSITE-ProRule" id="PRU00042"/>
    </source>
</evidence>
<sequence length="507" mass="56052">MALATQQQDHASWGRWSQQMPHNFPIMGSQGLMPYDPRAQAGSQMQRQVSVQYLMDSNYSQSPVSTVSSSQYQNLGTFSYVPYQSPPPSTPLGSPFKAEFHEHPFTRMPNSAASQRSPQSTKEYQPYSPVSRKGSISSVANKPSTTQRVTISGPATPDPSTPGSAASSPITPGPMAVGHVVNSKTLNYNETIDPADRISFKTDIDQLMKAIQRAQTKEEHQQTLTPVQTPKAVASADTSRLRTQSGKPRKQYVCDGPNCGKSFYQKTHRDIHSRTHTGERPYVCDIDNCGLTFSQRGNLKTHLRRHTGEKPFPCSVCGKAFAQRGNLRSHEETHRGLKPFVCRLDNCNKAFSQLGNMKTHQNNFHKPTLQNLTAMFVQFSQHGEVPEAYHDLFDYFQKHYKNSNKGVKGRGRTRAVAARGSEGAAFRHNISPVSAPVKTPMATHLPHMSMPVHTQVMTAGRPSPYANTLSHVLRNPNPSYGLLGPESPHAIYEMALSGSQATYAKNC</sequence>
<evidence type="ECO:0000256" key="1">
    <source>
        <dbReference type="ARBA" id="ARBA00004123"/>
    </source>
</evidence>
<dbReference type="PANTHER" id="PTHR19818">
    <property type="entry name" value="ZINC FINGER PROTEIN ZIC AND GLI"/>
    <property type="match status" value="1"/>
</dbReference>
<dbReference type="FunFam" id="3.30.160.60:FF:000125">
    <property type="entry name" value="Putative zinc finger protein 143"/>
    <property type="match status" value="1"/>
</dbReference>
<proteinExistence type="predicted"/>
<keyword evidence="7" id="KW-0804">Transcription</keyword>
<evidence type="ECO:0000256" key="8">
    <source>
        <dbReference type="ARBA" id="ARBA00023242"/>
    </source>
</evidence>
<keyword evidence="3" id="KW-0677">Repeat</keyword>
<evidence type="ECO:0000256" key="6">
    <source>
        <dbReference type="ARBA" id="ARBA00023015"/>
    </source>
</evidence>
<evidence type="ECO:0000256" key="7">
    <source>
        <dbReference type="ARBA" id="ARBA00023163"/>
    </source>
</evidence>
<evidence type="ECO:0000259" key="11">
    <source>
        <dbReference type="PROSITE" id="PS50157"/>
    </source>
</evidence>
<name>A0A395NL94_TRIAR</name>
<dbReference type="STRING" id="490622.A0A395NL94"/>
<feature type="region of interest" description="Disordered" evidence="10">
    <location>
        <begin position="108"/>
        <end position="176"/>
    </location>
</feature>
<comment type="caution">
    <text evidence="12">The sequence shown here is derived from an EMBL/GenBank/DDBJ whole genome shotgun (WGS) entry which is preliminary data.</text>
</comment>
<evidence type="ECO:0000256" key="3">
    <source>
        <dbReference type="ARBA" id="ARBA00022737"/>
    </source>
</evidence>
<reference evidence="12 13" key="1">
    <citation type="journal article" date="2018" name="PLoS Pathog.">
        <title>Evolution of structural diversity of trichothecenes, a family of toxins produced by plant pathogenic and entomopathogenic fungi.</title>
        <authorList>
            <person name="Proctor R.H."/>
            <person name="McCormick S.P."/>
            <person name="Kim H.S."/>
            <person name="Cardoza R.E."/>
            <person name="Stanley A.M."/>
            <person name="Lindo L."/>
            <person name="Kelly A."/>
            <person name="Brown D.W."/>
            <person name="Lee T."/>
            <person name="Vaughan M.M."/>
            <person name="Alexander N.J."/>
            <person name="Busman M."/>
            <person name="Gutierrez S."/>
        </authorList>
    </citation>
    <scope>NUCLEOTIDE SEQUENCE [LARGE SCALE GENOMIC DNA]</scope>
    <source>
        <strain evidence="12 13">IBT 40837</strain>
    </source>
</reference>
<feature type="compositionally biased region" description="Polar residues" evidence="10">
    <location>
        <begin position="161"/>
        <end position="170"/>
    </location>
</feature>
<dbReference type="Gene3D" id="3.30.160.60">
    <property type="entry name" value="Classic Zinc Finger"/>
    <property type="match status" value="4"/>
</dbReference>
<dbReference type="FunFam" id="3.30.160.60:FF:002157">
    <property type="entry name" value="Transcription factor"/>
    <property type="match status" value="1"/>
</dbReference>
<dbReference type="PROSITE" id="PS50157">
    <property type="entry name" value="ZINC_FINGER_C2H2_2"/>
    <property type="match status" value="4"/>
</dbReference>
<dbReference type="SUPFAM" id="SSF57667">
    <property type="entry name" value="beta-beta-alpha zinc fingers"/>
    <property type="match status" value="3"/>
</dbReference>
<feature type="compositionally biased region" description="Polar residues" evidence="10">
    <location>
        <begin position="236"/>
        <end position="246"/>
    </location>
</feature>
<dbReference type="FunFam" id="3.30.160.60:FF:001289">
    <property type="entry name" value="Zinc finger protein 574"/>
    <property type="match status" value="1"/>
</dbReference>
<evidence type="ECO:0000256" key="10">
    <source>
        <dbReference type="SAM" id="MobiDB-lite"/>
    </source>
</evidence>
<keyword evidence="4 9" id="KW-0863">Zinc-finger</keyword>
<evidence type="ECO:0000256" key="4">
    <source>
        <dbReference type="ARBA" id="ARBA00022771"/>
    </source>
</evidence>
<feature type="domain" description="C2H2-type" evidence="11">
    <location>
        <begin position="340"/>
        <end position="365"/>
    </location>
</feature>
<keyword evidence="5" id="KW-0862">Zinc</keyword>
<evidence type="ECO:0000313" key="13">
    <source>
        <dbReference type="Proteomes" id="UP000266272"/>
    </source>
</evidence>
<accession>A0A395NL94</accession>
<keyword evidence="6" id="KW-0805">Transcription regulation</keyword>
<dbReference type="InterPro" id="IPR050329">
    <property type="entry name" value="GLI_C2H2-zinc-finger"/>
</dbReference>
<dbReference type="OrthoDB" id="427030at2759"/>
<feature type="domain" description="C2H2-type" evidence="11">
    <location>
        <begin position="312"/>
        <end position="339"/>
    </location>
</feature>
<dbReference type="GO" id="GO:0045944">
    <property type="term" value="P:positive regulation of transcription by RNA polymerase II"/>
    <property type="evidence" value="ECO:0007669"/>
    <property type="project" value="UniProtKB-ARBA"/>
</dbReference>
<evidence type="ECO:0000313" key="12">
    <source>
        <dbReference type="EMBL" id="RFU76694.1"/>
    </source>
</evidence>
<feature type="domain" description="C2H2-type" evidence="11">
    <location>
        <begin position="252"/>
        <end position="281"/>
    </location>
</feature>
<dbReference type="EMBL" id="PXOA01000331">
    <property type="protein sequence ID" value="RFU76694.1"/>
    <property type="molecule type" value="Genomic_DNA"/>
</dbReference>
<comment type="subcellular location">
    <subcellularLocation>
        <location evidence="1">Nucleus</location>
    </subcellularLocation>
</comment>
<dbReference type="GO" id="GO:0005634">
    <property type="term" value="C:nucleus"/>
    <property type="evidence" value="ECO:0007669"/>
    <property type="project" value="UniProtKB-SubCell"/>
</dbReference>
<keyword evidence="2" id="KW-0479">Metal-binding</keyword>
<dbReference type="GO" id="GO:0000978">
    <property type="term" value="F:RNA polymerase II cis-regulatory region sequence-specific DNA binding"/>
    <property type="evidence" value="ECO:0007669"/>
    <property type="project" value="UniProtKB-ARBA"/>
</dbReference>
<protein>
    <submittedName>
        <fullName evidence="12">Zinc finger, c2h2-type integrase, dna-binding</fullName>
    </submittedName>
</protein>
<dbReference type="InterPro" id="IPR036236">
    <property type="entry name" value="Znf_C2H2_sf"/>
</dbReference>
<dbReference type="SMART" id="SM00355">
    <property type="entry name" value="ZnF_C2H2"/>
    <property type="match status" value="4"/>
</dbReference>
<feature type="region of interest" description="Disordered" evidence="10">
    <location>
        <begin position="217"/>
        <end position="250"/>
    </location>
</feature>
<dbReference type="PANTHER" id="PTHR19818:SF139">
    <property type="entry name" value="PAIR-RULE PROTEIN ODD-PAIRED"/>
    <property type="match status" value="1"/>
</dbReference>
<keyword evidence="8" id="KW-0539">Nucleus</keyword>
<dbReference type="Pfam" id="PF00096">
    <property type="entry name" value="zf-C2H2"/>
    <property type="match status" value="3"/>
</dbReference>
<dbReference type="AlphaFoldDB" id="A0A395NL94"/>
<organism evidence="12 13">
    <name type="scientific">Trichoderma arundinaceum</name>
    <dbReference type="NCBI Taxonomy" id="490622"/>
    <lineage>
        <taxon>Eukaryota</taxon>
        <taxon>Fungi</taxon>
        <taxon>Dikarya</taxon>
        <taxon>Ascomycota</taxon>
        <taxon>Pezizomycotina</taxon>
        <taxon>Sordariomycetes</taxon>
        <taxon>Hypocreomycetidae</taxon>
        <taxon>Hypocreales</taxon>
        <taxon>Hypocreaceae</taxon>
        <taxon>Trichoderma</taxon>
    </lineage>
</organism>
<dbReference type="Proteomes" id="UP000266272">
    <property type="component" value="Unassembled WGS sequence"/>
</dbReference>
<evidence type="ECO:0000256" key="5">
    <source>
        <dbReference type="ARBA" id="ARBA00022833"/>
    </source>
</evidence>